<dbReference type="Proteomes" id="UP000028302">
    <property type="component" value="Unassembled WGS sequence"/>
</dbReference>
<dbReference type="RefSeq" id="WP_037333691.1">
    <property type="nucleotide sequence ID" value="NZ_APNK01000002.1"/>
</dbReference>
<evidence type="ECO:0000313" key="3">
    <source>
        <dbReference type="Proteomes" id="UP000028302"/>
    </source>
</evidence>
<feature type="chain" id="PRO_5001776808" evidence="1">
    <location>
        <begin position="25"/>
        <end position="236"/>
    </location>
</feature>
<proteinExistence type="predicted"/>
<dbReference type="InterPro" id="IPR013424">
    <property type="entry name" value="Ice-binding_C"/>
</dbReference>
<comment type="caution">
    <text evidence="2">The sequence shown here is derived from an EMBL/GenBank/DDBJ whole genome shotgun (WGS) entry which is preliminary data.</text>
</comment>
<reference evidence="2 3" key="1">
    <citation type="submission" date="2013-03" db="EMBL/GenBank/DDBJ databases">
        <title>Salinisphaera hydrothermalis C41B8 Genome Sequencing.</title>
        <authorList>
            <person name="Li C."/>
            <person name="Lai Q."/>
            <person name="Shao Z."/>
        </authorList>
    </citation>
    <scope>NUCLEOTIDE SEQUENCE [LARGE SCALE GENOMIC DNA]</scope>
    <source>
        <strain evidence="2 3">C41B8</strain>
    </source>
</reference>
<protein>
    <submittedName>
        <fullName evidence="2">PEP motif putative anchor domain protein</fullName>
    </submittedName>
</protein>
<evidence type="ECO:0000256" key="1">
    <source>
        <dbReference type="SAM" id="SignalP"/>
    </source>
</evidence>
<keyword evidence="3" id="KW-1185">Reference proteome</keyword>
<evidence type="ECO:0000313" key="2">
    <source>
        <dbReference type="EMBL" id="KEZ79077.1"/>
    </source>
</evidence>
<name>A0A084IQU3_SALHC</name>
<dbReference type="EMBL" id="APNK01000002">
    <property type="protein sequence ID" value="KEZ79077.1"/>
    <property type="molecule type" value="Genomic_DNA"/>
</dbReference>
<dbReference type="NCBIfam" id="TIGR02595">
    <property type="entry name" value="PEP_CTERM"/>
    <property type="match status" value="1"/>
</dbReference>
<sequence length="236" mass="23661">MQFNHLAATTAAIAALGLSVSASASVINFDQHGAAAPAGSVSYDGNGGPLVGSGISFDEINSDAANSPNTLTCNSCTISITSGANTSEGPSEWDFGANTDPYALTLSGTAMTKDSNKVIASGALFHGSISSATVLNSPSASRLTSIVVGEDDINSGLANYYGLDSSAGFNFTNTDIALGNATFGDNGSFDSGQLQNADVTVEHSVPEPSQFGMFGVGLALVLAGLGFRRKQSGSAA</sequence>
<organism evidence="2 3">
    <name type="scientific">Salinisphaera hydrothermalis (strain C41B8)</name>
    <dbReference type="NCBI Taxonomy" id="1304275"/>
    <lineage>
        <taxon>Bacteria</taxon>
        <taxon>Pseudomonadati</taxon>
        <taxon>Pseudomonadota</taxon>
        <taxon>Gammaproteobacteria</taxon>
        <taxon>Salinisphaerales</taxon>
        <taxon>Salinisphaeraceae</taxon>
        <taxon>Salinisphaera</taxon>
    </lineage>
</organism>
<gene>
    <name evidence="2" type="ORF">C41B8_03067</name>
</gene>
<keyword evidence="1" id="KW-0732">Signal</keyword>
<dbReference type="eggNOG" id="ENOG502ZHMG">
    <property type="taxonomic scope" value="Bacteria"/>
</dbReference>
<dbReference type="AlphaFoldDB" id="A0A084IQU3"/>
<feature type="signal peptide" evidence="1">
    <location>
        <begin position="1"/>
        <end position="24"/>
    </location>
</feature>
<accession>A0A084IQU3</accession>